<gene>
    <name evidence="3" type="ORF">SAMN02745130_03080</name>
</gene>
<dbReference type="STRING" id="92487.SAMN02745130_03080"/>
<organism evidence="3 4">
    <name type="scientific">Thiothrix eikelboomii</name>
    <dbReference type="NCBI Taxonomy" id="92487"/>
    <lineage>
        <taxon>Bacteria</taxon>
        <taxon>Pseudomonadati</taxon>
        <taxon>Pseudomonadota</taxon>
        <taxon>Gammaproteobacteria</taxon>
        <taxon>Thiotrichales</taxon>
        <taxon>Thiotrichaceae</taxon>
        <taxon>Thiothrix</taxon>
    </lineage>
</organism>
<dbReference type="SUPFAM" id="SSF56059">
    <property type="entry name" value="Glutathione synthetase ATP-binding domain-like"/>
    <property type="match status" value="1"/>
</dbReference>
<proteinExistence type="predicted"/>
<dbReference type="AlphaFoldDB" id="A0A1T4XJP9"/>
<accession>A0A1T4XJP9</accession>
<keyword evidence="1" id="KW-0547">Nucleotide-binding</keyword>
<evidence type="ECO:0000256" key="1">
    <source>
        <dbReference type="PROSITE-ProRule" id="PRU00409"/>
    </source>
</evidence>
<dbReference type="RefSeq" id="WP_078923529.1">
    <property type="nucleotide sequence ID" value="NZ_FUYB01000018.1"/>
</dbReference>
<dbReference type="PANTHER" id="PTHR42793:SF4">
    <property type="entry name" value="BLL6376 PROTEIN"/>
    <property type="match status" value="1"/>
</dbReference>
<evidence type="ECO:0000313" key="3">
    <source>
        <dbReference type="EMBL" id="SKA89734.1"/>
    </source>
</evidence>
<name>A0A1T4XJP9_9GAMM</name>
<keyword evidence="4" id="KW-1185">Reference proteome</keyword>
<dbReference type="GO" id="GO:0003824">
    <property type="term" value="F:catalytic activity"/>
    <property type="evidence" value="ECO:0007669"/>
    <property type="project" value="UniProtKB-ARBA"/>
</dbReference>
<dbReference type="GO" id="GO:0046872">
    <property type="term" value="F:metal ion binding"/>
    <property type="evidence" value="ECO:0007669"/>
    <property type="project" value="InterPro"/>
</dbReference>
<dbReference type="InterPro" id="IPR013815">
    <property type="entry name" value="ATP_grasp_subdomain_1"/>
</dbReference>
<dbReference type="InterPro" id="IPR016102">
    <property type="entry name" value="Succinyl-CoA_synth-like"/>
</dbReference>
<keyword evidence="1" id="KW-0067">ATP-binding</keyword>
<dbReference type="Gene3D" id="3.40.50.720">
    <property type="entry name" value="NAD(P)-binding Rossmann-like Domain"/>
    <property type="match status" value="1"/>
</dbReference>
<dbReference type="Pfam" id="PF13380">
    <property type="entry name" value="CoA_binding_2"/>
    <property type="match status" value="1"/>
</dbReference>
<dbReference type="Pfam" id="PF13607">
    <property type="entry name" value="Succ_CoA_lig"/>
    <property type="match status" value="1"/>
</dbReference>
<dbReference type="InterPro" id="IPR032875">
    <property type="entry name" value="Succ_CoA_lig_flav_dom"/>
</dbReference>
<dbReference type="InterPro" id="IPR011761">
    <property type="entry name" value="ATP-grasp"/>
</dbReference>
<sequence>MQRPFDLQRLLRPRSIAVVGGSAAVNVIVQCQRMGYTGELWPVHPSRTEMAGLKTYPSIAELPEAPDACFVGVNRHITPHIVAELVAKGAGGAVCYASGFREADEEGQRLEAQLEAVAKLPLLGPNCYGFINYADGVLLWPDQHGGRRLADGEQGVAILAQSSNLAINLSMQQRGLPLAYLLTAGNQMQIGLSDLALAVLDDPRVTALGLHIEGFDSIQGFEALARQAHRLRKPVVVLKVGKTSQAQQAALTHTASLAGSHAAASAFLKRLGFGQVESLSAFLETLKLLHVHGSLDAYSLSSLSCSGGEASLVADAALGRKVYFPALTAEQQAPIEAVLGAKVTVQNPLDYQTYIWGDESAMTLTFTHWLKLGFGLNLLILDFPHLARCQHEDWLVALRAWEQAVQATGQKAALVASLPENLPELYVERLAFQGIAALSGFEETLIAAEIAADIGKFWQQVLAEPCISVPQPVLPMSKQTLTEAQAKALLAQAAVPLPPGQVVNSLEAALQAADVLGYPLVLKALGIAHKTEQAALRLNLTNRLELSAAFVDLEGLGSGLYLESMVQGGVAELLVGFHRDPCFGLVMSLGLGGIWVELLRDSQTLLLPSPAMEIEQALLSLKGAALLQGYRGKPVADLAAAITAILRIQDFVLNHAAQLHELEINPLIICAVGQGAYAADALLSRTFSEEKVHG</sequence>
<dbReference type="PROSITE" id="PS50975">
    <property type="entry name" value="ATP_GRASP"/>
    <property type="match status" value="1"/>
</dbReference>
<dbReference type="Pfam" id="PF13549">
    <property type="entry name" value="ATP-grasp_5"/>
    <property type="match status" value="1"/>
</dbReference>
<evidence type="ECO:0000313" key="4">
    <source>
        <dbReference type="Proteomes" id="UP000190460"/>
    </source>
</evidence>
<dbReference type="SUPFAM" id="SSF52210">
    <property type="entry name" value="Succinyl-CoA synthetase domains"/>
    <property type="match status" value="2"/>
</dbReference>
<dbReference type="Gene3D" id="3.30.1490.20">
    <property type="entry name" value="ATP-grasp fold, A domain"/>
    <property type="match status" value="1"/>
</dbReference>
<feature type="domain" description="ATP-grasp" evidence="2">
    <location>
        <begin position="487"/>
        <end position="524"/>
    </location>
</feature>
<evidence type="ECO:0000259" key="2">
    <source>
        <dbReference type="PROSITE" id="PS50975"/>
    </source>
</evidence>
<dbReference type="GO" id="GO:0005524">
    <property type="term" value="F:ATP binding"/>
    <property type="evidence" value="ECO:0007669"/>
    <property type="project" value="UniProtKB-UniRule"/>
</dbReference>
<dbReference type="EMBL" id="FUYB01000018">
    <property type="protein sequence ID" value="SKA89734.1"/>
    <property type="molecule type" value="Genomic_DNA"/>
</dbReference>
<dbReference type="PANTHER" id="PTHR42793">
    <property type="entry name" value="COA BINDING DOMAIN CONTAINING PROTEIN"/>
    <property type="match status" value="1"/>
</dbReference>
<dbReference type="InterPro" id="IPR036291">
    <property type="entry name" value="NAD(P)-bd_dom_sf"/>
</dbReference>
<dbReference type="Gene3D" id="3.40.50.261">
    <property type="entry name" value="Succinyl-CoA synthetase domains"/>
    <property type="match status" value="2"/>
</dbReference>
<reference evidence="3 4" key="1">
    <citation type="submission" date="2017-02" db="EMBL/GenBank/DDBJ databases">
        <authorList>
            <person name="Peterson S.W."/>
        </authorList>
    </citation>
    <scope>NUCLEOTIDE SEQUENCE [LARGE SCALE GENOMIC DNA]</scope>
    <source>
        <strain evidence="3 4">ATCC 49788</strain>
    </source>
</reference>
<dbReference type="Proteomes" id="UP000190460">
    <property type="component" value="Unassembled WGS sequence"/>
</dbReference>
<dbReference type="InterPro" id="IPR003781">
    <property type="entry name" value="CoA-bd"/>
</dbReference>
<dbReference type="SUPFAM" id="SSF51735">
    <property type="entry name" value="NAD(P)-binding Rossmann-fold domains"/>
    <property type="match status" value="1"/>
</dbReference>
<dbReference type="SMART" id="SM00881">
    <property type="entry name" value="CoA_binding"/>
    <property type="match status" value="1"/>
</dbReference>
<dbReference type="OrthoDB" id="9807426at2"/>
<protein>
    <submittedName>
        <fullName evidence="3">Acyl-CoA synthetase (NDP forming)</fullName>
    </submittedName>
</protein>
<dbReference type="Gene3D" id="3.30.470.20">
    <property type="entry name" value="ATP-grasp fold, B domain"/>
    <property type="match status" value="1"/>
</dbReference>